<protein>
    <submittedName>
        <fullName evidence="2">HPF/RaiA family ribosome-associated protein</fullName>
    </submittedName>
</protein>
<dbReference type="Proteomes" id="UP001597045">
    <property type="component" value="Unassembled WGS sequence"/>
</dbReference>
<dbReference type="SUPFAM" id="SSF69754">
    <property type="entry name" value="Ribosome binding protein Y (YfiA homologue)"/>
    <property type="match status" value="1"/>
</dbReference>
<evidence type="ECO:0000313" key="2">
    <source>
        <dbReference type="EMBL" id="MFD1046398.1"/>
    </source>
</evidence>
<comment type="caution">
    <text evidence="2">The sequence shown here is derived from an EMBL/GenBank/DDBJ whole genome shotgun (WGS) entry which is preliminary data.</text>
</comment>
<reference evidence="3" key="1">
    <citation type="journal article" date="2019" name="Int. J. Syst. Evol. Microbiol.">
        <title>The Global Catalogue of Microorganisms (GCM) 10K type strain sequencing project: providing services to taxonomists for standard genome sequencing and annotation.</title>
        <authorList>
            <consortium name="The Broad Institute Genomics Platform"/>
            <consortium name="The Broad Institute Genome Sequencing Center for Infectious Disease"/>
            <person name="Wu L."/>
            <person name="Ma J."/>
        </authorList>
    </citation>
    <scope>NUCLEOTIDE SEQUENCE [LARGE SCALE GENOMIC DNA]</scope>
    <source>
        <strain evidence="3">JCM 31486</strain>
    </source>
</reference>
<accession>A0ABW3M744</accession>
<organism evidence="2 3">
    <name type="scientific">Kibdelosporangium lantanae</name>
    <dbReference type="NCBI Taxonomy" id="1497396"/>
    <lineage>
        <taxon>Bacteria</taxon>
        <taxon>Bacillati</taxon>
        <taxon>Actinomycetota</taxon>
        <taxon>Actinomycetes</taxon>
        <taxon>Pseudonocardiales</taxon>
        <taxon>Pseudonocardiaceae</taxon>
        <taxon>Kibdelosporangium</taxon>
    </lineage>
</organism>
<dbReference type="EMBL" id="JBHTIS010000641">
    <property type="protein sequence ID" value="MFD1046398.1"/>
    <property type="molecule type" value="Genomic_DNA"/>
</dbReference>
<dbReference type="InterPro" id="IPR036567">
    <property type="entry name" value="RHF-like"/>
</dbReference>
<name>A0ABW3M744_9PSEU</name>
<proteinExistence type="predicted"/>
<sequence>MTAIPQEPDPIEERLRLGTGFLDPERDWIVRRLAALGPRLRSFHGTEIDLEISLNDRHGAGQQVTLECWIHRTPRLHLVSTSSAPELAVALNEVRAGLIRQIDDAKTRTEPRNNRALRHPETTPEADQPGKP</sequence>
<gene>
    <name evidence="2" type="ORF">ACFQ1S_12955</name>
</gene>
<keyword evidence="3" id="KW-1185">Reference proteome</keyword>
<evidence type="ECO:0000313" key="3">
    <source>
        <dbReference type="Proteomes" id="UP001597045"/>
    </source>
</evidence>
<feature type="region of interest" description="Disordered" evidence="1">
    <location>
        <begin position="102"/>
        <end position="132"/>
    </location>
</feature>
<evidence type="ECO:0000256" key="1">
    <source>
        <dbReference type="SAM" id="MobiDB-lite"/>
    </source>
</evidence>